<dbReference type="Proteomes" id="UP000694411">
    <property type="component" value="Chromosome 5"/>
</dbReference>
<sequence length="94" mass="10870">MNFVGRLLGDVAPNFEANTTAGRVHFHDFLGNSWARISMLTMVKSPQKSYLFPSSMIRIGTLPSCWACWIQQRRMKRICLRLLVWCLLLVLIRS</sequence>
<name>A0A8D2G9M2_THEGE</name>
<accession>A0A8D2G9M2</accession>
<evidence type="ECO:0000313" key="1">
    <source>
        <dbReference type="Ensembl" id="ENSTGEP00000031507.1"/>
    </source>
</evidence>
<organism evidence="1 2">
    <name type="scientific">Theropithecus gelada</name>
    <name type="common">Gelada baboon</name>
    <dbReference type="NCBI Taxonomy" id="9565"/>
    <lineage>
        <taxon>Eukaryota</taxon>
        <taxon>Metazoa</taxon>
        <taxon>Chordata</taxon>
        <taxon>Craniata</taxon>
        <taxon>Vertebrata</taxon>
        <taxon>Euteleostomi</taxon>
        <taxon>Mammalia</taxon>
        <taxon>Eutheria</taxon>
        <taxon>Euarchontoglires</taxon>
        <taxon>Primates</taxon>
        <taxon>Haplorrhini</taxon>
        <taxon>Catarrhini</taxon>
        <taxon>Cercopithecidae</taxon>
        <taxon>Cercopithecinae</taxon>
        <taxon>Theropithecus</taxon>
    </lineage>
</organism>
<protein>
    <submittedName>
        <fullName evidence="1">Uncharacterized protein</fullName>
    </submittedName>
</protein>
<dbReference type="Ensembl" id="ENSTGET00000037439.1">
    <property type="protein sequence ID" value="ENSTGEP00000031507.1"/>
    <property type="gene ID" value="ENSTGEG00000025212.1"/>
</dbReference>
<evidence type="ECO:0000313" key="2">
    <source>
        <dbReference type="Proteomes" id="UP000694411"/>
    </source>
</evidence>
<reference evidence="1" key="2">
    <citation type="submission" date="2025-08" db="UniProtKB">
        <authorList>
            <consortium name="Ensembl"/>
        </authorList>
    </citation>
    <scope>IDENTIFICATION</scope>
</reference>
<proteinExistence type="predicted"/>
<reference evidence="1" key="3">
    <citation type="submission" date="2025-09" db="UniProtKB">
        <authorList>
            <consortium name="Ensembl"/>
        </authorList>
    </citation>
    <scope>IDENTIFICATION</scope>
</reference>
<keyword evidence="2" id="KW-1185">Reference proteome</keyword>
<reference evidence="1" key="1">
    <citation type="submission" date="2018-05" db="EMBL/GenBank/DDBJ databases">
        <title>Whole genome of Theropithecus gelada.</title>
        <authorList>
            <person name="Chiou K.L."/>
            <person name="Snyder-Mackler N."/>
        </authorList>
    </citation>
    <scope>NUCLEOTIDE SEQUENCE [LARGE SCALE GENOMIC DNA]</scope>
</reference>
<dbReference type="AlphaFoldDB" id="A0A8D2G9M2"/>